<keyword evidence="5" id="KW-0378">Hydrolase</keyword>
<evidence type="ECO:0000256" key="2">
    <source>
        <dbReference type="ARBA" id="ARBA00005375"/>
    </source>
</evidence>
<name>A0A8J6HV74_TENMO</name>
<reference evidence="10" key="2">
    <citation type="submission" date="2021-08" db="EMBL/GenBank/DDBJ databases">
        <authorList>
            <person name="Eriksson T."/>
        </authorList>
    </citation>
    <scope>NUCLEOTIDE SEQUENCE</scope>
    <source>
        <strain evidence="10">Stoneville</strain>
        <tissue evidence="10">Whole head</tissue>
    </source>
</reference>
<dbReference type="InterPro" id="IPR000560">
    <property type="entry name" value="His_Pase_clade-2"/>
</dbReference>
<sequence length="466" mass="53229">MNSVLIFFQFLAFFPLRSQQVLLVQGKKTTRWFCSTWHGNRTPDKGSVFPNDLHLLETYDPIGYSQLTVRGKRTEYEIGKYLRKNYDDFIPDQYTPDVVYAISTNLKRTKMSLQLVLASLFPPLPTDVIDDTLNWHPVPFNIEPGQGLIGLPKSYCLNYVNKYYNYVLSEEAQEIIAGYRDLYSQLTKDAGFNVITPSDVGKIYATLKSEEDYGFKPPHWAGEIYPKTIEEFSTRFLLKKILQDSVSKQNGTLPEERKVFLYSAHEFNVAIMLRALNVFYRHVPPFGATIFFEIHNIKGQYGLKLFYQDYTAGRPRLLTIPGCASFCPLEDLYELVGENLPTDADVCSSTNEMIELMVDIIVVVCDEKQEDVTLIAIYVDDILVASLDLERITEIGRMLADQFEIKDLGDVKHCLGVEFSQVDGQVTMQQRDYVADYISSGGVNTAHRLEVETFNTEEPVLKTMSL</sequence>
<dbReference type="Gene3D" id="3.40.50.1240">
    <property type="entry name" value="Phosphoglycerate mutase-like"/>
    <property type="match status" value="1"/>
</dbReference>
<evidence type="ECO:0000256" key="7">
    <source>
        <dbReference type="ARBA" id="ARBA00023180"/>
    </source>
</evidence>
<feature type="chain" id="PRO_5035187496" description="acid phosphatase" evidence="8">
    <location>
        <begin position="20"/>
        <end position="466"/>
    </location>
</feature>
<evidence type="ECO:0000256" key="4">
    <source>
        <dbReference type="ARBA" id="ARBA00022729"/>
    </source>
</evidence>
<comment type="catalytic activity">
    <reaction evidence="1">
        <text>a phosphate monoester + H2O = an alcohol + phosphate</text>
        <dbReference type="Rhea" id="RHEA:15017"/>
        <dbReference type="ChEBI" id="CHEBI:15377"/>
        <dbReference type="ChEBI" id="CHEBI:30879"/>
        <dbReference type="ChEBI" id="CHEBI:43474"/>
        <dbReference type="ChEBI" id="CHEBI:67140"/>
        <dbReference type="EC" id="3.1.3.2"/>
    </reaction>
</comment>
<evidence type="ECO:0000256" key="6">
    <source>
        <dbReference type="ARBA" id="ARBA00023157"/>
    </source>
</evidence>
<evidence type="ECO:0000256" key="5">
    <source>
        <dbReference type="ARBA" id="ARBA00022801"/>
    </source>
</evidence>
<evidence type="ECO:0000256" key="3">
    <source>
        <dbReference type="ARBA" id="ARBA00012646"/>
    </source>
</evidence>
<comment type="caution">
    <text evidence="10">The sequence shown here is derived from an EMBL/GenBank/DDBJ whole genome shotgun (WGS) entry which is preliminary data.</text>
</comment>
<dbReference type="Proteomes" id="UP000719412">
    <property type="component" value="Unassembled WGS sequence"/>
</dbReference>
<reference evidence="10" key="1">
    <citation type="journal article" date="2020" name="J Insects Food Feed">
        <title>The yellow mealworm (Tenebrio molitor) genome: a resource for the emerging insects as food and feed industry.</title>
        <authorList>
            <person name="Eriksson T."/>
            <person name="Andere A."/>
            <person name="Kelstrup H."/>
            <person name="Emery V."/>
            <person name="Picard C."/>
        </authorList>
    </citation>
    <scope>NUCLEOTIDE SEQUENCE</scope>
    <source>
        <strain evidence="10">Stoneville</strain>
        <tissue evidence="10">Whole head</tissue>
    </source>
</reference>
<dbReference type="InterPro" id="IPR013103">
    <property type="entry name" value="RVT_2"/>
</dbReference>
<feature type="domain" description="Reverse transcriptase Ty1/copia-type" evidence="9">
    <location>
        <begin position="368"/>
        <end position="442"/>
    </location>
</feature>
<evidence type="ECO:0000313" key="11">
    <source>
        <dbReference type="Proteomes" id="UP000719412"/>
    </source>
</evidence>
<accession>A0A8J6HV74</accession>
<dbReference type="EC" id="3.1.3.2" evidence="3"/>
<dbReference type="SUPFAM" id="SSF53254">
    <property type="entry name" value="Phosphoglycerate mutase-like"/>
    <property type="match status" value="1"/>
</dbReference>
<dbReference type="InterPro" id="IPR050645">
    <property type="entry name" value="Histidine_acid_phosphatase"/>
</dbReference>
<dbReference type="PANTHER" id="PTHR11567">
    <property type="entry name" value="ACID PHOSPHATASE-RELATED"/>
    <property type="match status" value="1"/>
</dbReference>
<dbReference type="Pfam" id="PF07727">
    <property type="entry name" value="RVT_2"/>
    <property type="match status" value="1"/>
</dbReference>
<comment type="similarity">
    <text evidence="2">Belongs to the histidine acid phosphatase family.</text>
</comment>
<feature type="signal peptide" evidence="8">
    <location>
        <begin position="1"/>
        <end position="19"/>
    </location>
</feature>
<keyword evidence="7" id="KW-0325">Glycoprotein</keyword>
<evidence type="ECO:0000259" key="9">
    <source>
        <dbReference type="Pfam" id="PF07727"/>
    </source>
</evidence>
<keyword evidence="6" id="KW-1015">Disulfide bond</keyword>
<dbReference type="AlphaFoldDB" id="A0A8J6HV74"/>
<dbReference type="InterPro" id="IPR029033">
    <property type="entry name" value="His_PPase_superfam"/>
</dbReference>
<dbReference type="Pfam" id="PF00328">
    <property type="entry name" value="His_Phos_2"/>
    <property type="match status" value="1"/>
</dbReference>
<protein>
    <recommendedName>
        <fullName evidence="3">acid phosphatase</fullName>
        <ecNumber evidence="3">3.1.3.2</ecNumber>
    </recommendedName>
</protein>
<dbReference type="GO" id="GO:0003993">
    <property type="term" value="F:acid phosphatase activity"/>
    <property type="evidence" value="ECO:0007669"/>
    <property type="project" value="UniProtKB-EC"/>
</dbReference>
<keyword evidence="4 8" id="KW-0732">Signal</keyword>
<dbReference type="CDD" id="cd07061">
    <property type="entry name" value="HP_HAP_like"/>
    <property type="match status" value="1"/>
</dbReference>
<gene>
    <name evidence="10" type="ORF">GEV33_001889</name>
</gene>
<evidence type="ECO:0000256" key="1">
    <source>
        <dbReference type="ARBA" id="ARBA00000032"/>
    </source>
</evidence>
<dbReference type="PANTHER" id="PTHR11567:SF211">
    <property type="entry name" value="PROSTATIC ACID PHOSPHATASE"/>
    <property type="match status" value="1"/>
</dbReference>
<evidence type="ECO:0000256" key="8">
    <source>
        <dbReference type="SAM" id="SignalP"/>
    </source>
</evidence>
<keyword evidence="11" id="KW-1185">Reference proteome</keyword>
<dbReference type="EMBL" id="JABDTM020010362">
    <property type="protein sequence ID" value="KAH0820902.1"/>
    <property type="molecule type" value="Genomic_DNA"/>
</dbReference>
<organism evidence="10 11">
    <name type="scientific">Tenebrio molitor</name>
    <name type="common">Yellow mealworm beetle</name>
    <dbReference type="NCBI Taxonomy" id="7067"/>
    <lineage>
        <taxon>Eukaryota</taxon>
        <taxon>Metazoa</taxon>
        <taxon>Ecdysozoa</taxon>
        <taxon>Arthropoda</taxon>
        <taxon>Hexapoda</taxon>
        <taxon>Insecta</taxon>
        <taxon>Pterygota</taxon>
        <taxon>Neoptera</taxon>
        <taxon>Endopterygota</taxon>
        <taxon>Coleoptera</taxon>
        <taxon>Polyphaga</taxon>
        <taxon>Cucujiformia</taxon>
        <taxon>Tenebrionidae</taxon>
        <taxon>Tenebrio</taxon>
    </lineage>
</organism>
<evidence type="ECO:0000313" key="10">
    <source>
        <dbReference type="EMBL" id="KAH0820902.1"/>
    </source>
</evidence>
<proteinExistence type="inferred from homology"/>